<dbReference type="GO" id="GO:0005096">
    <property type="term" value="F:GTPase activator activity"/>
    <property type="evidence" value="ECO:0007669"/>
    <property type="project" value="UniProtKB-KW"/>
</dbReference>
<dbReference type="PANTHER" id="PTHR45705">
    <property type="entry name" value="FI20236P1"/>
    <property type="match status" value="1"/>
</dbReference>
<dbReference type="InterPro" id="IPR037278">
    <property type="entry name" value="ARFGAP/RecO"/>
</dbReference>
<dbReference type="GO" id="GO:0005737">
    <property type="term" value="C:cytoplasm"/>
    <property type="evidence" value="ECO:0007669"/>
    <property type="project" value="TreeGrafter"/>
</dbReference>
<dbReference type="PRINTS" id="PR00405">
    <property type="entry name" value="REVINTRACTNG"/>
</dbReference>
<dbReference type="InterPro" id="IPR001164">
    <property type="entry name" value="ArfGAP_dom"/>
</dbReference>
<keyword evidence="1" id="KW-0343">GTPase activation</keyword>
<sequence length="430" mass="49516">MRMANKTNNSHQNEIENITKIKGNNKCADCGAKCPRWASINLGIIICIECSGIHRNLGVHISKVKSLTLDKITPQWIHCIKNIGNDLSNSYYLYNLPKDTYIPKQGDSSVIMQNWIKNKYEKKLYVPANKKEPYQYYLEGMNPKNCLPDDTLANSSSNNESKLPQDKIIDITNFKNENKIETEAGNSGNIDIFDSLKIIENKKTDELISINNNKEKRNFIDNKGNVSSNKIYMNNDFYSFDNMNCDDNKNIGKDSYFFNDIKNSNNSSKLKEFSFNDNNSNVFNEFDNIKSFNNFNDGLNFNKFNEKKNFNNFNDLSEKELRDAKVQAAKKSIAQLFANSKNISFSEKNIANINLNNQDSDNNNLKKNLKKTECNFVNETKQNLFDKTYVNNLNSCNHEEGSFSNNLINEENVNSFKGKNNVLQNFDFFF</sequence>
<dbReference type="GO" id="GO:0008270">
    <property type="term" value="F:zinc ion binding"/>
    <property type="evidence" value="ECO:0007669"/>
    <property type="project" value="UniProtKB-KW"/>
</dbReference>
<dbReference type="GeneID" id="39729260"/>
<protein>
    <submittedName>
        <fullName evidence="8">ADP-ribosylation factor GTPase-activating protein, putative</fullName>
    </submittedName>
</protein>
<comment type="caution">
    <text evidence="8">The sequence shown here is derived from an EMBL/GenBank/DDBJ whole genome shotgun (WGS) entry which is preliminary data.</text>
</comment>
<evidence type="ECO:0000313" key="8">
    <source>
        <dbReference type="EMBL" id="CRG93031.1"/>
    </source>
</evidence>
<dbReference type="Pfam" id="PF01412">
    <property type="entry name" value="ArfGap"/>
    <property type="match status" value="1"/>
</dbReference>
<keyword evidence="4" id="KW-0862">Zinc</keyword>
<evidence type="ECO:0000256" key="1">
    <source>
        <dbReference type="ARBA" id="ARBA00022468"/>
    </source>
</evidence>
<name>A0A1J1GP25_PLAGA</name>
<keyword evidence="6" id="KW-0175">Coiled coil</keyword>
<dbReference type="PANTHER" id="PTHR45705:SF1">
    <property type="entry name" value="FI20236P1"/>
    <property type="match status" value="1"/>
</dbReference>
<feature type="coiled-coil region" evidence="6">
    <location>
        <begin position="355"/>
        <end position="382"/>
    </location>
</feature>
<evidence type="ECO:0000256" key="4">
    <source>
        <dbReference type="ARBA" id="ARBA00022833"/>
    </source>
</evidence>
<dbReference type="CDD" id="cd08204">
    <property type="entry name" value="ArfGap"/>
    <property type="match status" value="1"/>
</dbReference>
<evidence type="ECO:0000256" key="6">
    <source>
        <dbReference type="SAM" id="Coils"/>
    </source>
</evidence>
<dbReference type="Gene3D" id="1.10.220.150">
    <property type="entry name" value="Arf GTPase activating protein"/>
    <property type="match status" value="1"/>
</dbReference>
<accession>A0A1J1GP25</accession>
<evidence type="ECO:0000313" key="9">
    <source>
        <dbReference type="Proteomes" id="UP000220797"/>
    </source>
</evidence>
<dbReference type="SUPFAM" id="SSF57863">
    <property type="entry name" value="ArfGap/RecO-like zinc finger"/>
    <property type="match status" value="1"/>
</dbReference>
<evidence type="ECO:0000256" key="3">
    <source>
        <dbReference type="ARBA" id="ARBA00022771"/>
    </source>
</evidence>
<dbReference type="RefSeq" id="XP_028525853.1">
    <property type="nucleotide sequence ID" value="XM_028674967.1"/>
</dbReference>
<dbReference type="InterPro" id="IPR051718">
    <property type="entry name" value="ARF_GTPase-activating"/>
</dbReference>
<dbReference type="AlphaFoldDB" id="A0A1J1GP25"/>
<feature type="domain" description="Arf-GAP" evidence="7">
    <location>
        <begin position="12"/>
        <end position="133"/>
    </location>
</feature>
<dbReference type="PROSITE" id="PS50115">
    <property type="entry name" value="ARFGAP"/>
    <property type="match status" value="1"/>
</dbReference>
<dbReference type="VEuPathDB" id="PlasmoDB:PGAL8A_00073500"/>
<keyword evidence="9" id="KW-1185">Reference proteome</keyword>
<keyword evidence="3 5" id="KW-0863">Zinc-finger</keyword>
<dbReference type="OMA" id="PQWIHCI"/>
<reference evidence="8" key="1">
    <citation type="submission" date="2015-04" db="EMBL/GenBank/DDBJ databases">
        <authorList>
            <consortium name="Pathogen Informatics"/>
        </authorList>
    </citation>
    <scope>NUCLEOTIDE SEQUENCE [LARGE SCALE GENOMIC DNA]</scope>
    <source>
        <strain evidence="8">8A</strain>
    </source>
</reference>
<evidence type="ECO:0000259" key="7">
    <source>
        <dbReference type="PROSITE" id="PS50115"/>
    </source>
</evidence>
<evidence type="ECO:0000256" key="2">
    <source>
        <dbReference type="ARBA" id="ARBA00022723"/>
    </source>
</evidence>
<dbReference type="Proteomes" id="UP000220797">
    <property type="component" value="Unassembled WGS sequence"/>
</dbReference>
<dbReference type="FunFam" id="1.10.220.150:FF:000009">
    <property type="entry name" value="stromal membrane-associated protein 1 isoform X1"/>
    <property type="match status" value="1"/>
</dbReference>
<dbReference type="InterPro" id="IPR038508">
    <property type="entry name" value="ArfGAP_dom_sf"/>
</dbReference>
<dbReference type="SMART" id="SM00105">
    <property type="entry name" value="ArfGap"/>
    <property type="match status" value="1"/>
</dbReference>
<dbReference type="EMBL" id="CVMV01000004">
    <property type="protein sequence ID" value="CRG93031.1"/>
    <property type="molecule type" value="Genomic_DNA"/>
</dbReference>
<gene>
    <name evidence="8" type="ORF">PGAL8A_00073500</name>
</gene>
<dbReference type="OrthoDB" id="73919at2759"/>
<organism evidence="8 9">
    <name type="scientific">Plasmodium gallinaceum</name>
    <dbReference type="NCBI Taxonomy" id="5849"/>
    <lineage>
        <taxon>Eukaryota</taxon>
        <taxon>Sar</taxon>
        <taxon>Alveolata</taxon>
        <taxon>Apicomplexa</taxon>
        <taxon>Aconoidasida</taxon>
        <taxon>Haemosporida</taxon>
        <taxon>Plasmodiidae</taxon>
        <taxon>Plasmodium</taxon>
        <taxon>Plasmodium (Haemamoeba)</taxon>
    </lineage>
</organism>
<keyword evidence="2" id="KW-0479">Metal-binding</keyword>
<evidence type="ECO:0000256" key="5">
    <source>
        <dbReference type="PROSITE-ProRule" id="PRU00288"/>
    </source>
</evidence>
<proteinExistence type="predicted"/>